<dbReference type="Proteomes" id="UP001497700">
    <property type="component" value="Unassembled WGS sequence"/>
</dbReference>
<accession>A0ACB9YWS7</accession>
<gene>
    <name evidence="1" type="ORF">F4820DRAFT_360146</name>
</gene>
<evidence type="ECO:0000313" key="2">
    <source>
        <dbReference type="Proteomes" id="UP001497700"/>
    </source>
</evidence>
<evidence type="ECO:0000313" key="1">
    <source>
        <dbReference type="EMBL" id="KAI4863809.1"/>
    </source>
</evidence>
<name>A0ACB9YWS7_9PEZI</name>
<keyword evidence="2" id="KW-1185">Reference proteome</keyword>
<comment type="caution">
    <text evidence="1">The sequence shown here is derived from an EMBL/GenBank/DDBJ whole genome shotgun (WGS) entry which is preliminary data.</text>
</comment>
<reference evidence="1 2" key="1">
    <citation type="journal article" date="2022" name="New Phytol.">
        <title>Ecological generalism drives hyperdiversity of secondary metabolite gene clusters in xylarialean endophytes.</title>
        <authorList>
            <person name="Franco M.E.E."/>
            <person name="Wisecaver J.H."/>
            <person name="Arnold A.E."/>
            <person name="Ju Y.M."/>
            <person name="Slot J.C."/>
            <person name="Ahrendt S."/>
            <person name="Moore L.P."/>
            <person name="Eastman K.E."/>
            <person name="Scott K."/>
            <person name="Konkel Z."/>
            <person name="Mondo S.J."/>
            <person name="Kuo A."/>
            <person name="Hayes R.D."/>
            <person name="Haridas S."/>
            <person name="Andreopoulos B."/>
            <person name="Riley R."/>
            <person name="LaButti K."/>
            <person name="Pangilinan J."/>
            <person name="Lipzen A."/>
            <person name="Amirebrahimi M."/>
            <person name="Yan J."/>
            <person name="Adam C."/>
            <person name="Keymanesh K."/>
            <person name="Ng V."/>
            <person name="Louie K."/>
            <person name="Northen T."/>
            <person name="Drula E."/>
            <person name="Henrissat B."/>
            <person name="Hsieh H.M."/>
            <person name="Youens-Clark K."/>
            <person name="Lutzoni F."/>
            <person name="Miadlikowska J."/>
            <person name="Eastwood D.C."/>
            <person name="Hamelin R.C."/>
            <person name="Grigoriev I.V."/>
            <person name="U'Ren J.M."/>
        </authorList>
    </citation>
    <scope>NUCLEOTIDE SEQUENCE [LARGE SCALE GENOMIC DNA]</scope>
    <source>
        <strain evidence="1 2">CBS 119005</strain>
    </source>
</reference>
<sequence>MLKLVVVRVCLLACCRYAVSKKRCDKNHPRPDLLGRGQAFINHMDLYGWPVGESPIPASRSYSDCFCPGSGPADGNLGTARREAPQYEDRWPGGAQVQRIKVGAL</sequence>
<organism evidence="1 2">
    <name type="scientific">Hypoxylon rubiginosum</name>
    <dbReference type="NCBI Taxonomy" id="110542"/>
    <lineage>
        <taxon>Eukaryota</taxon>
        <taxon>Fungi</taxon>
        <taxon>Dikarya</taxon>
        <taxon>Ascomycota</taxon>
        <taxon>Pezizomycotina</taxon>
        <taxon>Sordariomycetes</taxon>
        <taxon>Xylariomycetidae</taxon>
        <taxon>Xylariales</taxon>
        <taxon>Hypoxylaceae</taxon>
        <taxon>Hypoxylon</taxon>
    </lineage>
</organism>
<protein>
    <submittedName>
        <fullName evidence="1">Uncharacterized protein</fullName>
    </submittedName>
</protein>
<dbReference type="EMBL" id="MU393497">
    <property type="protein sequence ID" value="KAI4863809.1"/>
    <property type="molecule type" value="Genomic_DNA"/>
</dbReference>
<proteinExistence type="predicted"/>